<feature type="chain" id="PRO_5004945881" description="DUF2860 domain-containing protein" evidence="1">
    <location>
        <begin position="20"/>
        <end position="323"/>
    </location>
</feature>
<organism evidence="2 3">
    <name type="scientific">Photobacterium leiognathi lrivu.4.1</name>
    <dbReference type="NCBI Taxonomy" id="1248232"/>
    <lineage>
        <taxon>Bacteria</taxon>
        <taxon>Pseudomonadati</taxon>
        <taxon>Pseudomonadota</taxon>
        <taxon>Gammaproteobacteria</taxon>
        <taxon>Vibrionales</taxon>
        <taxon>Vibrionaceae</taxon>
        <taxon>Photobacterium</taxon>
    </lineage>
</organism>
<name>X0NYD5_PHOLE</name>
<dbReference type="EMBL" id="DF196810">
    <property type="protein sequence ID" value="GAD29395.1"/>
    <property type="molecule type" value="Genomic_DNA"/>
</dbReference>
<evidence type="ECO:0000256" key="1">
    <source>
        <dbReference type="SAM" id="SignalP"/>
    </source>
</evidence>
<dbReference type="RefSeq" id="WP_023931956.1">
    <property type="nucleotide sequence ID" value="NZ_DF196810.1"/>
</dbReference>
<dbReference type="InterPro" id="IPR016896">
    <property type="entry name" value="DUF2860"/>
</dbReference>
<feature type="signal peptide" evidence="1">
    <location>
        <begin position="1"/>
        <end position="19"/>
    </location>
</feature>
<sequence length="323" mass="35928">MKPLYIGLVTAVVSCSTMAKPVDWTPGFNGDISLMAAYTRTNSQFDSGNATTENLYSSGNDQSHILAAPLGTLAYTLDSAKQQFFFGTDSSDVALGRFHTEVGYRQKLENNGTVSLSYIPGLLDLKTWKNPYLTGTSREKTGSNVKAFRAQWENIGDSMYSLDTAYGRYDVDQERSGEGSNIDTHLLDRNAKLFFIEGSHLLPLSRSQMIRTALNYSNIDADGKAMAADIYGGSASFIQLFPQSSLILTLSYKKALFDAENPIFDKKQEDDRFGAFLAYEYKQPFGWKDWGVVSLVGYNTTQSNINFYDADTMLVSLGMNYRF</sequence>
<dbReference type="PIRSF" id="PIRSF028696">
    <property type="entry name" value="UCP028696"/>
    <property type="match status" value="1"/>
</dbReference>
<dbReference type="Pfam" id="PF11059">
    <property type="entry name" value="DUF2860"/>
    <property type="match status" value="1"/>
</dbReference>
<dbReference type="eggNOG" id="ENOG50306J6">
    <property type="taxonomic scope" value="Bacteria"/>
</dbReference>
<dbReference type="PROSITE" id="PS51257">
    <property type="entry name" value="PROKAR_LIPOPROTEIN"/>
    <property type="match status" value="1"/>
</dbReference>
<evidence type="ECO:0000313" key="3">
    <source>
        <dbReference type="Proteomes" id="UP000030675"/>
    </source>
</evidence>
<dbReference type="HOGENOM" id="CLU_065518_1_0_6"/>
<dbReference type="AlphaFoldDB" id="X0NYD5"/>
<reference evidence="3" key="1">
    <citation type="submission" date="2012-12" db="EMBL/GenBank/DDBJ databases">
        <title>Genome Sequence of Photobacterium leiognathi lrivu.4.1.</title>
        <authorList>
            <person name="Urbanczyk H."/>
            <person name="Ogura Y."/>
            <person name="Hayashi T."/>
            <person name="Dunlap P.V."/>
        </authorList>
    </citation>
    <scope>NUCLEOTIDE SEQUENCE [LARGE SCALE GENOMIC DNA]</scope>
    <source>
        <strain evidence="3">lrivu.4.1</strain>
    </source>
</reference>
<evidence type="ECO:0008006" key="4">
    <source>
        <dbReference type="Google" id="ProtNLM"/>
    </source>
</evidence>
<dbReference type="Proteomes" id="UP000030675">
    <property type="component" value="Unassembled WGS sequence"/>
</dbReference>
<gene>
    <name evidence="2" type="ORF">PLEI_1043</name>
</gene>
<evidence type="ECO:0000313" key="2">
    <source>
        <dbReference type="EMBL" id="GAD29395.1"/>
    </source>
</evidence>
<keyword evidence="1" id="KW-0732">Signal</keyword>
<accession>X0NYD5</accession>
<protein>
    <recommendedName>
        <fullName evidence="4">DUF2860 domain-containing protein</fullName>
    </recommendedName>
</protein>
<proteinExistence type="predicted"/>